<evidence type="ECO:0000256" key="3">
    <source>
        <dbReference type="ARBA" id="ARBA00022448"/>
    </source>
</evidence>
<dbReference type="SUPFAM" id="SSF103473">
    <property type="entry name" value="MFS general substrate transporter"/>
    <property type="match status" value="1"/>
</dbReference>
<dbReference type="InterPro" id="IPR050360">
    <property type="entry name" value="MFS_Sugar_Transporters"/>
</dbReference>
<dbReference type="InterPro" id="IPR036259">
    <property type="entry name" value="MFS_trans_sf"/>
</dbReference>
<dbReference type="InterPro" id="IPR003663">
    <property type="entry name" value="Sugar/inositol_transpt"/>
</dbReference>
<dbReference type="EMBL" id="JAPQKN010000003">
    <property type="protein sequence ID" value="KAJ5166660.1"/>
    <property type="molecule type" value="Genomic_DNA"/>
</dbReference>
<accession>A0A9W9LN74</accession>
<comment type="similarity">
    <text evidence="2">Belongs to the major facilitator superfamily. Sugar transporter (TC 2.A.1.1) family.</text>
</comment>
<dbReference type="PROSITE" id="PS50850">
    <property type="entry name" value="MFS"/>
    <property type="match status" value="1"/>
</dbReference>
<feature type="transmembrane region" description="Helical" evidence="8">
    <location>
        <begin position="54"/>
        <end position="81"/>
    </location>
</feature>
<keyword evidence="6 8" id="KW-0472">Membrane</keyword>
<evidence type="ECO:0000256" key="5">
    <source>
        <dbReference type="ARBA" id="ARBA00022989"/>
    </source>
</evidence>
<organism evidence="10 11">
    <name type="scientific">Penicillium canariense</name>
    <dbReference type="NCBI Taxonomy" id="189055"/>
    <lineage>
        <taxon>Eukaryota</taxon>
        <taxon>Fungi</taxon>
        <taxon>Dikarya</taxon>
        <taxon>Ascomycota</taxon>
        <taxon>Pezizomycotina</taxon>
        <taxon>Eurotiomycetes</taxon>
        <taxon>Eurotiomycetidae</taxon>
        <taxon>Eurotiales</taxon>
        <taxon>Aspergillaceae</taxon>
        <taxon>Penicillium</taxon>
    </lineage>
</organism>
<dbReference type="PRINTS" id="PR00171">
    <property type="entry name" value="SUGRTRNSPORT"/>
</dbReference>
<proteinExistence type="inferred from homology"/>
<dbReference type="InterPro" id="IPR005828">
    <property type="entry name" value="MFS_sugar_transport-like"/>
</dbReference>
<keyword evidence="4 8" id="KW-0812">Transmembrane</keyword>
<feature type="transmembrane region" description="Helical" evidence="8">
    <location>
        <begin position="117"/>
        <end position="140"/>
    </location>
</feature>
<evidence type="ECO:0000256" key="4">
    <source>
        <dbReference type="ARBA" id="ARBA00022692"/>
    </source>
</evidence>
<evidence type="ECO:0000259" key="9">
    <source>
        <dbReference type="PROSITE" id="PS50850"/>
    </source>
</evidence>
<protein>
    <recommendedName>
        <fullName evidence="9">Major facilitator superfamily (MFS) profile domain-containing protein</fullName>
    </recommendedName>
</protein>
<dbReference type="PANTHER" id="PTHR48022:SF38">
    <property type="entry name" value="MAJOR FACILITATOR SUPERFAMILY (MFS) PROFILE DOMAIN-CONTAINING PROTEIN-RELATED"/>
    <property type="match status" value="1"/>
</dbReference>
<dbReference type="InterPro" id="IPR005829">
    <property type="entry name" value="Sugar_transporter_CS"/>
</dbReference>
<evidence type="ECO:0000256" key="6">
    <source>
        <dbReference type="ARBA" id="ARBA00023136"/>
    </source>
</evidence>
<reference evidence="10" key="2">
    <citation type="journal article" date="2023" name="IMA Fungus">
        <title>Comparative genomic study of the Penicillium genus elucidates a diverse pangenome and 15 lateral gene transfer events.</title>
        <authorList>
            <person name="Petersen C."/>
            <person name="Sorensen T."/>
            <person name="Nielsen M.R."/>
            <person name="Sondergaard T.E."/>
            <person name="Sorensen J.L."/>
            <person name="Fitzpatrick D.A."/>
            <person name="Frisvad J.C."/>
            <person name="Nielsen K.L."/>
        </authorList>
    </citation>
    <scope>NUCLEOTIDE SEQUENCE</scope>
    <source>
        <strain evidence="10">IBT 26290</strain>
    </source>
</reference>
<dbReference type="OrthoDB" id="6612291at2759"/>
<dbReference type="Pfam" id="PF00083">
    <property type="entry name" value="Sugar_tr"/>
    <property type="match status" value="1"/>
</dbReference>
<feature type="transmembrane region" description="Helical" evidence="8">
    <location>
        <begin position="416"/>
        <end position="433"/>
    </location>
</feature>
<dbReference type="GO" id="GO:0005351">
    <property type="term" value="F:carbohydrate:proton symporter activity"/>
    <property type="evidence" value="ECO:0007669"/>
    <property type="project" value="TreeGrafter"/>
</dbReference>
<feature type="transmembrane region" description="Helical" evidence="8">
    <location>
        <begin position="445"/>
        <end position="466"/>
    </location>
</feature>
<evidence type="ECO:0000256" key="2">
    <source>
        <dbReference type="ARBA" id="ARBA00010992"/>
    </source>
</evidence>
<evidence type="ECO:0000256" key="8">
    <source>
        <dbReference type="SAM" id="Phobius"/>
    </source>
</evidence>
<dbReference type="AlphaFoldDB" id="A0A9W9LN74"/>
<keyword evidence="3" id="KW-0813">Transport</keyword>
<dbReference type="RefSeq" id="XP_056543121.1">
    <property type="nucleotide sequence ID" value="XM_056687566.1"/>
</dbReference>
<feature type="region of interest" description="Disordered" evidence="7">
    <location>
        <begin position="514"/>
        <end position="544"/>
    </location>
</feature>
<comment type="subcellular location">
    <subcellularLocation>
        <location evidence="1">Membrane</location>
        <topology evidence="1">Multi-pass membrane protein</topology>
    </subcellularLocation>
</comment>
<dbReference type="Gene3D" id="1.20.1250.20">
    <property type="entry name" value="MFS general substrate transporter like domains"/>
    <property type="match status" value="1"/>
</dbReference>
<feature type="transmembrane region" description="Helical" evidence="8">
    <location>
        <begin position="380"/>
        <end position="404"/>
    </location>
</feature>
<dbReference type="PROSITE" id="PS00217">
    <property type="entry name" value="SUGAR_TRANSPORT_2"/>
    <property type="match status" value="1"/>
</dbReference>
<sequence>MKRFGSQTSTYNRLVTVFVAIGSMTYGYCASIIGSTIGQPGWYTYFNLPAEGEAGYASITTPAISTANGVFSGGGAVGTLFMMWSCDYFGRKANIQLGAFFAMFGGALQAGSNSLEMFQAGRFICGLGIGILVTVCPMYLSEMSSALRRGWLVGHHAIFLVFGYMLSGWVGFACYYAEATIPAFGWRFPLALQCLPPLVLLAGSPWLPRSPRWLISKGKLDEAKLVLERLRQSPDDPNNLAAKEEFFQTKEQIQLEAQKMAQYGNPWMAVIKKKSYRKRMVIGFLTQWGAEFGGPLIINNYAVLLYTNLGMTGGMPLLLSAVWLTTAGLIYNPLGAWLHDRVNSRRGMYITGFIGIIITTSCLAAMTAEYAGTTNKVGNGFGILFIYLYLAFQGTCCDTTMYLYVSEIFPTEIRPIGMGFSLFGQFAATLILLETAPMGFNNAGWKYYLVIICWSAFFIPIIYFFFPETARLTLEEIAQKFGEEVAVHLTDATDEEKAQLDEKLVHSGGAVLQASETPGSLTDGEKNAAPLPPSDAESNDQKDN</sequence>
<gene>
    <name evidence="10" type="ORF">N7482_005441</name>
</gene>
<evidence type="ECO:0000256" key="7">
    <source>
        <dbReference type="SAM" id="MobiDB-lite"/>
    </source>
</evidence>
<dbReference type="InterPro" id="IPR020846">
    <property type="entry name" value="MFS_dom"/>
</dbReference>
<evidence type="ECO:0000313" key="10">
    <source>
        <dbReference type="EMBL" id="KAJ5166660.1"/>
    </source>
</evidence>
<feature type="transmembrane region" description="Helical" evidence="8">
    <location>
        <begin position="349"/>
        <end position="368"/>
    </location>
</feature>
<feature type="transmembrane region" description="Helical" evidence="8">
    <location>
        <begin position="318"/>
        <end position="337"/>
    </location>
</feature>
<feature type="transmembrane region" description="Helical" evidence="8">
    <location>
        <begin position="152"/>
        <end position="172"/>
    </location>
</feature>
<feature type="transmembrane region" description="Helical" evidence="8">
    <location>
        <begin position="280"/>
        <end position="298"/>
    </location>
</feature>
<evidence type="ECO:0000313" key="11">
    <source>
        <dbReference type="Proteomes" id="UP001149163"/>
    </source>
</evidence>
<dbReference type="GO" id="GO:0016020">
    <property type="term" value="C:membrane"/>
    <property type="evidence" value="ECO:0007669"/>
    <property type="project" value="UniProtKB-SubCell"/>
</dbReference>
<dbReference type="GeneID" id="81426742"/>
<dbReference type="PANTHER" id="PTHR48022">
    <property type="entry name" value="PLASTIDIC GLUCOSE TRANSPORTER 4"/>
    <property type="match status" value="1"/>
</dbReference>
<keyword evidence="11" id="KW-1185">Reference proteome</keyword>
<feature type="domain" description="Major facilitator superfamily (MFS) profile" evidence="9">
    <location>
        <begin position="15"/>
        <end position="470"/>
    </location>
</feature>
<keyword evidence="5 8" id="KW-1133">Transmembrane helix</keyword>
<feature type="transmembrane region" description="Helical" evidence="8">
    <location>
        <begin position="12"/>
        <end position="34"/>
    </location>
</feature>
<evidence type="ECO:0000256" key="1">
    <source>
        <dbReference type="ARBA" id="ARBA00004141"/>
    </source>
</evidence>
<reference evidence="10" key="1">
    <citation type="submission" date="2022-11" db="EMBL/GenBank/DDBJ databases">
        <authorList>
            <person name="Petersen C."/>
        </authorList>
    </citation>
    <scope>NUCLEOTIDE SEQUENCE</scope>
    <source>
        <strain evidence="10">IBT 26290</strain>
    </source>
</reference>
<comment type="caution">
    <text evidence="10">The sequence shown here is derived from an EMBL/GenBank/DDBJ whole genome shotgun (WGS) entry which is preliminary data.</text>
</comment>
<name>A0A9W9LN74_9EURO</name>
<feature type="transmembrane region" description="Helical" evidence="8">
    <location>
        <begin position="184"/>
        <end position="207"/>
    </location>
</feature>
<feature type="transmembrane region" description="Helical" evidence="8">
    <location>
        <begin position="93"/>
        <end position="111"/>
    </location>
</feature>
<dbReference type="Proteomes" id="UP001149163">
    <property type="component" value="Unassembled WGS sequence"/>
</dbReference>